<protein>
    <submittedName>
        <fullName evidence="2">PDCD2L</fullName>
    </submittedName>
</protein>
<dbReference type="EMBL" id="VXIV02000062">
    <property type="protein sequence ID" value="KAF6041310.1"/>
    <property type="molecule type" value="Genomic_DNA"/>
</dbReference>
<name>A0A7J7KSW5_BUGNE</name>
<evidence type="ECO:0000313" key="2">
    <source>
        <dbReference type="EMBL" id="KAF6041310.1"/>
    </source>
</evidence>
<dbReference type="PANTHER" id="PTHR46421:SF1">
    <property type="entry name" value="PROGRAMMED CELL DEATH PROTEIN 2-LIKE"/>
    <property type="match status" value="1"/>
</dbReference>
<dbReference type="InterPro" id="IPR007320">
    <property type="entry name" value="PDCD2_C"/>
</dbReference>
<keyword evidence="3" id="KW-1185">Reference proteome</keyword>
<dbReference type="Pfam" id="PF04194">
    <property type="entry name" value="PDCD2_C"/>
    <property type="match status" value="1"/>
</dbReference>
<comment type="caution">
    <text evidence="2">The sequence shown here is derived from an EMBL/GenBank/DDBJ whole genome shotgun (WGS) entry which is preliminary data.</text>
</comment>
<dbReference type="Proteomes" id="UP000593567">
    <property type="component" value="Unassembled WGS sequence"/>
</dbReference>
<gene>
    <name evidence="2" type="ORF">EB796_000396</name>
</gene>
<proteinExistence type="predicted"/>
<reference evidence="2" key="1">
    <citation type="submission" date="2020-06" db="EMBL/GenBank/DDBJ databases">
        <title>Draft genome of Bugula neritina, a colonial animal packing powerful symbionts and potential medicines.</title>
        <authorList>
            <person name="Rayko M."/>
        </authorList>
    </citation>
    <scope>NUCLEOTIDE SEQUENCE [LARGE SCALE GENOMIC DNA]</scope>
    <source>
        <strain evidence="2">Kwan_BN1</strain>
    </source>
</reference>
<dbReference type="PANTHER" id="PTHR46421">
    <property type="entry name" value="PROGRAMMED CELL DEATH PROTEIN 2-LIKE"/>
    <property type="match status" value="1"/>
</dbReference>
<feature type="domain" description="Programmed cell death protein 2 C-terminal" evidence="1">
    <location>
        <begin position="250"/>
        <end position="336"/>
    </location>
</feature>
<evidence type="ECO:0000259" key="1">
    <source>
        <dbReference type="Pfam" id="PF04194"/>
    </source>
</evidence>
<dbReference type="InterPro" id="IPR052815">
    <property type="entry name" value="PDCD2-like_regulator"/>
</dbReference>
<dbReference type="GO" id="GO:0005737">
    <property type="term" value="C:cytoplasm"/>
    <property type="evidence" value="ECO:0007669"/>
    <property type="project" value="InterPro"/>
</dbReference>
<dbReference type="OrthoDB" id="366284at2759"/>
<sequence length="362" mass="40442">MQASVFARCLFIELRTSLITDTMSSLLIGFLDGKISDTEAIDSYTSKIGGKPIIYNGKAVSLKCRCCTVRDCTLVCQLYCPVDDEYHRTLYVFSCSNLSCYKTNLGWQVLRIQQPVSNVTASNKHEQPTKSTAFDIEWIGMTTPPYNTPPLNKREASETSRADETRVYNLEHAVDGLSLGSSTDSLSFDSYYVSVSEEVIAQPKLSKQDRQLLDDYNLEDASLNNRKGGAATKSATNGEHYEKTHVAHGDTVFYKFMKALSKNPSQIIRYDYCGNPLPMTSIDTSSISACQNCGSQRVFEVQLMPSLMQSLTMNNQATHLDVGTLIIYSCSKSCWDGKTLVEHPIVQHDPDEALLDMKFQKR</sequence>
<accession>A0A7J7KSW5</accession>
<organism evidence="2 3">
    <name type="scientific">Bugula neritina</name>
    <name type="common">Brown bryozoan</name>
    <name type="synonym">Sertularia neritina</name>
    <dbReference type="NCBI Taxonomy" id="10212"/>
    <lineage>
        <taxon>Eukaryota</taxon>
        <taxon>Metazoa</taxon>
        <taxon>Spiralia</taxon>
        <taxon>Lophotrochozoa</taxon>
        <taxon>Bryozoa</taxon>
        <taxon>Gymnolaemata</taxon>
        <taxon>Cheilostomatida</taxon>
        <taxon>Flustrina</taxon>
        <taxon>Buguloidea</taxon>
        <taxon>Bugulidae</taxon>
        <taxon>Bugula</taxon>
    </lineage>
</organism>
<dbReference type="AlphaFoldDB" id="A0A7J7KSW5"/>
<evidence type="ECO:0000313" key="3">
    <source>
        <dbReference type="Proteomes" id="UP000593567"/>
    </source>
</evidence>